<name>A0A7C9IYD0_9BACT</name>
<sequence>MSLHQLSLSGVKPFLSRTVMIENIKKTHKYVAAIDTYYKNNIMKLATSNPEKEAIEMSCLICDTKYPVKPKETWRYLCPVCYKKCYLQLKQNRSGEEIRNIILSLKAKTDDTNTIIEKLIEIAKED</sequence>
<dbReference type="Proteomes" id="UP000482487">
    <property type="component" value="Unassembled WGS sequence"/>
</dbReference>
<accession>A0A7C9IYD0</accession>
<dbReference type="RefSeq" id="WP_160963408.1">
    <property type="nucleotide sequence ID" value="NZ_WVUD01000047.1"/>
</dbReference>
<dbReference type="OrthoDB" id="5452849at2"/>
<proteinExistence type="predicted"/>
<evidence type="ECO:0000313" key="2">
    <source>
        <dbReference type="Proteomes" id="UP000482487"/>
    </source>
</evidence>
<comment type="caution">
    <text evidence="1">The sequence shown here is derived from an EMBL/GenBank/DDBJ whole genome shotgun (WGS) entry which is preliminary data.</text>
</comment>
<dbReference type="AlphaFoldDB" id="A0A7C9IYD0"/>
<reference evidence="1 2" key="1">
    <citation type="submission" date="2020-01" db="EMBL/GenBank/DDBJ databases">
        <title>Genome sequence of Desulfovibrio aerotolerans DSM 16695(T).</title>
        <authorList>
            <person name="Karnachuk O."/>
            <person name="Avakyan M."/>
            <person name="Mardanov A."/>
            <person name="Kadnikov V."/>
            <person name="Ravin N."/>
        </authorList>
    </citation>
    <scope>NUCLEOTIDE SEQUENCE [LARGE SCALE GENOMIC DNA]</scope>
    <source>
        <strain evidence="1 2">DSM 16695</strain>
    </source>
</reference>
<keyword evidence="2" id="KW-1185">Reference proteome</keyword>
<protein>
    <submittedName>
        <fullName evidence="1">Uncharacterized protein</fullName>
    </submittedName>
</protein>
<organism evidence="1 2">
    <name type="scientific">Solidesulfovibrio aerotolerans</name>
    <dbReference type="NCBI Taxonomy" id="295255"/>
    <lineage>
        <taxon>Bacteria</taxon>
        <taxon>Pseudomonadati</taxon>
        <taxon>Thermodesulfobacteriota</taxon>
        <taxon>Desulfovibrionia</taxon>
        <taxon>Desulfovibrionales</taxon>
        <taxon>Desulfovibrionaceae</taxon>
        <taxon>Solidesulfovibrio</taxon>
    </lineage>
</organism>
<gene>
    <name evidence="1" type="ORF">GTA51_17560</name>
</gene>
<dbReference type="EMBL" id="WVUD01000047">
    <property type="protein sequence ID" value="MYL84922.1"/>
    <property type="molecule type" value="Genomic_DNA"/>
</dbReference>
<evidence type="ECO:0000313" key="1">
    <source>
        <dbReference type="EMBL" id="MYL84922.1"/>
    </source>
</evidence>